<reference evidence="1" key="1">
    <citation type="submission" date="2014-09" db="EMBL/GenBank/DDBJ databases">
        <authorList>
            <person name="Magalhaes I.L.F."/>
            <person name="Oliveira U."/>
            <person name="Santos F.R."/>
            <person name="Vidigal T.H.D.A."/>
            <person name="Brescovit A.D."/>
            <person name="Santos A.J."/>
        </authorList>
    </citation>
    <scope>NUCLEOTIDE SEQUENCE</scope>
    <source>
        <tissue evidence="1">Shoot tissue taken approximately 20 cm above the soil surface</tissue>
    </source>
</reference>
<evidence type="ECO:0000313" key="1">
    <source>
        <dbReference type="EMBL" id="JAD66006.1"/>
    </source>
</evidence>
<proteinExistence type="predicted"/>
<dbReference type="EMBL" id="GBRH01231889">
    <property type="protein sequence ID" value="JAD66006.1"/>
    <property type="molecule type" value="Transcribed_RNA"/>
</dbReference>
<sequence>MNTKTNRHPKKLLPRNHLLHTGLVPRILARTSYNNNT</sequence>
<accession>A0A0A9BRG4</accession>
<organism evidence="1">
    <name type="scientific">Arundo donax</name>
    <name type="common">Giant reed</name>
    <name type="synonym">Donax arundinaceus</name>
    <dbReference type="NCBI Taxonomy" id="35708"/>
    <lineage>
        <taxon>Eukaryota</taxon>
        <taxon>Viridiplantae</taxon>
        <taxon>Streptophyta</taxon>
        <taxon>Embryophyta</taxon>
        <taxon>Tracheophyta</taxon>
        <taxon>Spermatophyta</taxon>
        <taxon>Magnoliopsida</taxon>
        <taxon>Liliopsida</taxon>
        <taxon>Poales</taxon>
        <taxon>Poaceae</taxon>
        <taxon>PACMAD clade</taxon>
        <taxon>Arundinoideae</taxon>
        <taxon>Arundineae</taxon>
        <taxon>Arundo</taxon>
    </lineage>
</organism>
<dbReference type="AlphaFoldDB" id="A0A0A9BRG4"/>
<reference evidence="1" key="2">
    <citation type="journal article" date="2015" name="Data Brief">
        <title>Shoot transcriptome of the giant reed, Arundo donax.</title>
        <authorList>
            <person name="Barrero R.A."/>
            <person name="Guerrero F.D."/>
            <person name="Moolhuijzen P."/>
            <person name="Goolsby J.A."/>
            <person name="Tidwell J."/>
            <person name="Bellgard S.E."/>
            <person name="Bellgard M.I."/>
        </authorList>
    </citation>
    <scope>NUCLEOTIDE SEQUENCE</scope>
    <source>
        <tissue evidence="1">Shoot tissue taken approximately 20 cm above the soil surface</tissue>
    </source>
</reference>
<protein>
    <submittedName>
        <fullName evidence="1">Uncharacterized protein</fullName>
    </submittedName>
</protein>
<name>A0A0A9BRG4_ARUDO</name>